<keyword evidence="2" id="KW-0813">Transport</keyword>
<evidence type="ECO:0000256" key="9">
    <source>
        <dbReference type="SAM" id="Phobius"/>
    </source>
</evidence>
<dbReference type="Proteomes" id="UP000250223">
    <property type="component" value="Unassembled WGS sequence"/>
</dbReference>
<dbReference type="PANTHER" id="PTHR33451:SF5">
    <property type="entry name" value="NA+_H+ ANTIPORTER"/>
    <property type="match status" value="1"/>
</dbReference>
<dbReference type="InterPro" id="IPR052180">
    <property type="entry name" value="NhaC_Na-H+_Antiporter"/>
</dbReference>
<evidence type="ECO:0000256" key="4">
    <source>
        <dbReference type="ARBA" id="ARBA00022475"/>
    </source>
</evidence>
<feature type="transmembrane region" description="Helical" evidence="9">
    <location>
        <begin position="148"/>
        <end position="166"/>
    </location>
</feature>
<comment type="subcellular location">
    <subcellularLocation>
        <location evidence="1">Cell membrane</location>
        <topology evidence="1">Multi-pass membrane protein</topology>
    </subcellularLocation>
</comment>
<keyword evidence="3" id="KW-0050">Antiport</keyword>
<feature type="domain" description="Na+/H+ antiporter NhaC-like C-terminal" evidence="10">
    <location>
        <begin position="239"/>
        <end position="423"/>
    </location>
</feature>
<organism evidence="11 12">
    <name type="scientific">Clostridium cochlearium</name>
    <dbReference type="NCBI Taxonomy" id="1494"/>
    <lineage>
        <taxon>Bacteria</taxon>
        <taxon>Bacillati</taxon>
        <taxon>Bacillota</taxon>
        <taxon>Clostridia</taxon>
        <taxon>Eubacteriales</taxon>
        <taxon>Clostridiaceae</taxon>
        <taxon>Clostridium</taxon>
    </lineage>
</organism>
<evidence type="ECO:0000256" key="5">
    <source>
        <dbReference type="ARBA" id="ARBA00022692"/>
    </source>
</evidence>
<feature type="transmembrane region" description="Helical" evidence="9">
    <location>
        <begin position="235"/>
        <end position="268"/>
    </location>
</feature>
<reference evidence="11 12" key="1">
    <citation type="submission" date="2018-06" db="EMBL/GenBank/DDBJ databases">
        <authorList>
            <consortium name="Pathogen Informatics"/>
            <person name="Doyle S."/>
        </authorList>
    </citation>
    <scope>NUCLEOTIDE SEQUENCE [LARGE SCALE GENOMIC DNA]</scope>
    <source>
        <strain evidence="11 12">NCTC13028</strain>
    </source>
</reference>
<sequence>MKNKLQGNAIALLPLLIFIALYTGMAIISKDFYSISVIVPFLISAIVAIGMNRKESLNKKIEIFCKGAGNSEIILMCVIFILAGAFAEVAKDMGAVESTVNLGLNILPSNILIAGVFIISCFIALSIGTSVGTIVALSPMAVGIAEKINIPVALVIGAVVGGAMFGDNLSMISDTTIAATRTQGCELKDKFKANFFIVLPAAIITTIIFALVTLGTHGVLKETYDYNIIKVLPYLLVLISALLGVNVLLILVAGLFLSSMIGLVYGAFDVVGLCKSISNGISGMSELIIVSLIIAGIVEIIKFNGGIEFLLNFIKGKIKSRKGAEFSIALLVTLVDICTANNTIAIVTAGPLAKDISKEYNIEPQKSASLLDTFSCFSQGVIPYGVQLLAASTLANISPFAIMKYLYYPYLMVIFALLSIILGLPRFKTVDKASTVKSY</sequence>
<evidence type="ECO:0000256" key="2">
    <source>
        <dbReference type="ARBA" id="ARBA00022448"/>
    </source>
</evidence>
<evidence type="ECO:0000256" key="3">
    <source>
        <dbReference type="ARBA" id="ARBA00022449"/>
    </source>
</evidence>
<keyword evidence="5 9" id="KW-0812">Transmembrane</keyword>
<evidence type="ECO:0000256" key="1">
    <source>
        <dbReference type="ARBA" id="ARBA00004651"/>
    </source>
</evidence>
<feature type="transmembrane region" description="Helical" evidence="9">
    <location>
        <begin position="195"/>
        <end position="214"/>
    </location>
</feature>
<accession>A0A2X2Y8I6</accession>
<feature type="transmembrane region" description="Helical" evidence="9">
    <location>
        <begin position="111"/>
        <end position="136"/>
    </location>
</feature>
<evidence type="ECO:0000259" key="10">
    <source>
        <dbReference type="Pfam" id="PF03553"/>
    </source>
</evidence>
<feature type="transmembrane region" description="Helical" evidence="9">
    <location>
        <begin position="288"/>
        <end position="314"/>
    </location>
</feature>
<evidence type="ECO:0000256" key="8">
    <source>
        <dbReference type="ARBA" id="ARBA00038435"/>
    </source>
</evidence>
<keyword evidence="6 9" id="KW-1133">Transmembrane helix</keyword>
<keyword evidence="7 9" id="KW-0472">Membrane</keyword>
<feature type="transmembrane region" description="Helical" evidence="9">
    <location>
        <begin position="7"/>
        <end position="27"/>
    </location>
</feature>
<comment type="similarity">
    <text evidence="8">Belongs to the NhaC Na(+)/H(+) (TC 2.A.35) antiporter family.</text>
</comment>
<evidence type="ECO:0000313" key="12">
    <source>
        <dbReference type="Proteomes" id="UP000250223"/>
    </source>
</evidence>
<dbReference type="RefSeq" id="WP_111921509.1">
    <property type="nucleotide sequence ID" value="NZ_UAWC01000017.1"/>
</dbReference>
<gene>
    <name evidence="11" type="primary">mleN_3</name>
    <name evidence="11" type="ORF">NCTC13028_01568</name>
</gene>
<evidence type="ECO:0000256" key="7">
    <source>
        <dbReference type="ARBA" id="ARBA00023136"/>
    </source>
</evidence>
<feature type="transmembrane region" description="Helical" evidence="9">
    <location>
        <begin position="73"/>
        <end position="91"/>
    </location>
</feature>
<feature type="domain" description="Na+/H+ antiporter NhaC-like C-terminal" evidence="10">
    <location>
        <begin position="18"/>
        <end position="212"/>
    </location>
</feature>
<keyword evidence="4" id="KW-1003">Cell membrane</keyword>
<name>A0A2X2Y8I6_CLOCO</name>
<dbReference type="EMBL" id="UAWC01000017">
    <property type="protein sequence ID" value="SQB34810.1"/>
    <property type="molecule type" value="Genomic_DNA"/>
</dbReference>
<feature type="transmembrane region" description="Helical" evidence="9">
    <location>
        <begin position="33"/>
        <end position="52"/>
    </location>
</feature>
<dbReference type="AlphaFoldDB" id="A0A2X2Y8I6"/>
<evidence type="ECO:0000313" key="11">
    <source>
        <dbReference type="EMBL" id="SQB34810.1"/>
    </source>
</evidence>
<dbReference type="Pfam" id="PF03553">
    <property type="entry name" value="Na_H_antiporter"/>
    <property type="match status" value="2"/>
</dbReference>
<dbReference type="PANTHER" id="PTHR33451">
    <property type="entry name" value="MALATE-2H(+)/NA(+)-LACTATE ANTIPORTER"/>
    <property type="match status" value="1"/>
</dbReference>
<evidence type="ECO:0000256" key="6">
    <source>
        <dbReference type="ARBA" id="ARBA00022989"/>
    </source>
</evidence>
<dbReference type="InterPro" id="IPR018461">
    <property type="entry name" value="Na/H_Antiport_NhaC-like_C"/>
</dbReference>
<proteinExistence type="inferred from homology"/>
<feature type="transmembrane region" description="Helical" evidence="9">
    <location>
        <begin position="326"/>
        <end position="349"/>
    </location>
</feature>
<feature type="transmembrane region" description="Helical" evidence="9">
    <location>
        <begin position="405"/>
        <end position="424"/>
    </location>
</feature>
<protein>
    <submittedName>
        <fullName evidence="11">Na+/H+ antiporter</fullName>
    </submittedName>
</protein>
<dbReference type="GO" id="GO:0005886">
    <property type="term" value="C:plasma membrane"/>
    <property type="evidence" value="ECO:0007669"/>
    <property type="project" value="UniProtKB-SubCell"/>
</dbReference>
<dbReference type="GO" id="GO:0015297">
    <property type="term" value="F:antiporter activity"/>
    <property type="evidence" value="ECO:0007669"/>
    <property type="project" value="UniProtKB-KW"/>
</dbReference>